<dbReference type="InterPro" id="IPR056585">
    <property type="entry name" value="Leprecan_dom"/>
</dbReference>
<evidence type="ECO:0000256" key="4">
    <source>
        <dbReference type="SAM" id="MobiDB-lite"/>
    </source>
</evidence>
<evidence type="ECO:0000313" key="8">
    <source>
        <dbReference type="Proteomes" id="UP001059041"/>
    </source>
</evidence>
<dbReference type="PANTHER" id="PTHR13986">
    <property type="entry name" value="PROTEIN LYSINE HYDROXYLATION COMPLEX COMPONENT"/>
    <property type="match status" value="1"/>
</dbReference>
<evidence type="ECO:0000259" key="6">
    <source>
        <dbReference type="Pfam" id="PF23557"/>
    </source>
</evidence>
<sequence length="431" mass="49828">ARAAAAAARLSALLVVVCHVWSGKAQYEKYSFRSFPENDLMPLESAYGHALEMYSSQSWKECVRYLELSLRLHRLLKDSEAHCSRTCSTETRPRASNSTDTSLWIMGHIIARAACLKKCKTNFPVFSKSSPKRETLAAFEQRIPYRYLQYVHYQMNELEKAVSAAHTCLQRNPGDPLLSRTLNYYKSLFDVEEYLIDHEEKPYEALFVKAVKLYNSGDFSSSARDMELAAAEYFQTHNLCLQSCEGSYEVQEVKDFYPTLADFYFEALTCKVKCEENLKPNVGGYFVEKFVATMYHYLQFAYYKLNDARSAAPCAASYMLFDAEDQVMRQNVAYYTFYREQWGLQEQHFKPRPEALMYYNQTTKQRELLEFAQNYLQTDHEDVVTPEDTSSSSSSDPPDEEFEGMGDYEESFLAEWWQEPKTKGDTGEAAE</sequence>
<name>A0A9W7WIX5_TRIRA</name>
<dbReference type="InterPro" id="IPR052284">
    <property type="entry name" value="Collagen_mod_leprecan"/>
</dbReference>
<evidence type="ECO:0000256" key="2">
    <source>
        <dbReference type="ARBA" id="ARBA00022729"/>
    </source>
</evidence>
<dbReference type="GO" id="GO:0005783">
    <property type="term" value="C:endoplasmic reticulum"/>
    <property type="evidence" value="ECO:0007669"/>
    <property type="project" value="TreeGrafter"/>
</dbReference>
<feature type="region of interest" description="Disordered" evidence="4">
    <location>
        <begin position="382"/>
        <end position="405"/>
    </location>
</feature>
<dbReference type="EMBL" id="JAFHDT010000016">
    <property type="protein sequence ID" value="KAI7799098.1"/>
    <property type="molecule type" value="Genomic_DNA"/>
</dbReference>
<protein>
    <submittedName>
        <fullName evidence="7">Synaptonemal complex protein SC65</fullName>
    </submittedName>
</protein>
<reference evidence="7" key="1">
    <citation type="submission" date="2021-02" db="EMBL/GenBank/DDBJ databases">
        <title>Comparative genomics reveals that relaxation of natural selection precedes convergent phenotypic evolution of cavefish.</title>
        <authorList>
            <person name="Peng Z."/>
        </authorList>
    </citation>
    <scope>NUCLEOTIDE SEQUENCE</scope>
    <source>
        <tissue evidence="7">Muscle</tissue>
    </source>
</reference>
<comment type="similarity">
    <text evidence="1">Belongs to the leprecan family.</text>
</comment>
<proteinExistence type="inferred from homology"/>
<evidence type="ECO:0000256" key="1">
    <source>
        <dbReference type="ARBA" id="ARBA00006487"/>
    </source>
</evidence>
<feature type="signal peptide" evidence="5">
    <location>
        <begin position="1"/>
        <end position="25"/>
    </location>
</feature>
<feature type="non-terminal residue" evidence="7">
    <location>
        <position position="431"/>
    </location>
</feature>
<keyword evidence="8" id="KW-1185">Reference proteome</keyword>
<dbReference type="GO" id="GO:0030199">
    <property type="term" value="P:collagen fibril organization"/>
    <property type="evidence" value="ECO:0007669"/>
    <property type="project" value="TreeGrafter"/>
</dbReference>
<dbReference type="GO" id="GO:0005518">
    <property type="term" value="F:collagen binding"/>
    <property type="evidence" value="ECO:0007669"/>
    <property type="project" value="TreeGrafter"/>
</dbReference>
<evidence type="ECO:0000256" key="5">
    <source>
        <dbReference type="SAM" id="SignalP"/>
    </source>
</evidence>
<gene>
    <name evidence="7" type="ORF">IRJ41_018403</name>
</gene>
<feature type="domain" description="Leprecan-like alpha-helical" evidence="6">
    <location>
        <begin position="42"/>
        <end position="338"/>
    </location>
</feature>
<keyword evidence="3" id="KW-0325">Glycoprotein</keyword>
<evidence type="ECO:0000256" key="3">
    <source>
        <dbReference type="ARBA" id="ARBA00023180"/>
    </source>
</evidence>
<comment type="caution">
    <text evidence="7">The sequence shown here is derived from an EMBL/GenBank/DDBJ whole genome shotgun (WGS) entry which is preliminary data.</text>
</comment>
<dbReference type="Gene3D" id="1.25.40.10">
    <property type="entry name" value="Tetratricopeptide repeat domain"/>
    <property type="match status" value="2"/>
</dbReference>
<dbReference type="AlphaFoldDB" id="A0A9W7WIX5"/>
<dbReference type="Proteomes" id="UP001059041">
    <property type="component" value="Linkage Group LG16"/>
</dbReference>
<evidence type="ECO:0000313" key="7">
    <source>
        <dbReference type="EMBL" id="KAI7799098.1"/>
    </source>
</evidence>
<organism evidence="7 8">
    <name type="scientific">Triplophysa rosa</name>
    <name type="common">Cave loach</name>
    <dbReference type="NCBI Taxonomy" id="992332"/>
    <lineage>
        <taxon>Eukaryota</taxon>
        <taxon>Metazoa</taxon>
        <taxon>Chordata</taxon>
        <taxon>Craniata</taxon>
        <taxon>Vertebrata</taxon>
        <taxon>Euteleostomi</taxon>
        <taxon>Actinopterygii</taxon>
        <taxon>Neopterygii</taxon>
        <taxon>Teleostei</taxon>
        <taxon>Ostariophysi</taxon>
        <taxon>Cypriniformes</taxon>
        <taxon>Nemacheilidae</taxon>
        <taxon>Triplophysa</taxon>
    </lineage>
</organism>
<accession>A0A9W7WIX5</accession>
<dbReference type="PANTHER" id="PTHR13986:SF4">
    <property type="entry name" value="ENDOPLASMIC RETICULUM PROTEIN SC65"/>
    <property type="match status" value="1"/>
</dbReference>
<feature type="chain" id="PRO_5040899938" evidence="5">
    <location>
        <begin position="26"/>
        <end position="431"/>
    </location>
</feature>
<feature type="compositionally biased region" description="Low complexity" evidence="4">
    <location>
        <begin position="386"/>
        <end position="396"/>
    </location>
</feature>
<dbReference type="Pfam" id="PF23557">
    <property type="entry name" value="TPR_leprecan"/>
    <property type="match status" value="1"/>
</dbReference>
<keyword evidence="2 5" id="KW-0732">Signal</keyword>
<dbReference type="InterPro" id="IPR011990">
    <property type="entry name" value="TPR-like_helical_dom_sf"/>
</dbReference>